<evidence type="ECO:0000313" key="2">
    <source>
        <dbReference type="Proteomes" id="UP000027222"/>
    </source>
</evidence>
<gene>
    <name evidence="1" type="ORF">GALMADRAFT_216537</name>
</gene>
<organism evidence="1 2">
    <name type="scientific">Galerina marginata (strain CBS 339.88)</name>
    <dbReference type="NCBI Taxonomy" id="685588"/>
    <lineage>
        <taxon>Eukaryota</taxon>
        <taxon>Fungi</taxon>
        <taxon>Dikarya</taxon>
        <taxon>Basidiomycota</taxon>
        <taxon>Agaricomycotina</taxon>
        <taxon>Agaricomycetes</taxon>
        <taxon>Agaricomycetidae</taxon>
        <taxon>Agaricales</taxon>
        <taxon>Agaricineae</taxon>
        <taxon>Strophariaceae</taxon>
        <taxon>Galerina</taxon>
    </lineage>
</organism>
<dbReference type="AlphaFoldDB" id="A0A067SB99"/>
<evidence type="ECO:0000313" key="1">
    <source>
        <dbReference type="EMBL" id="KDR67237.1"/>
    </source>
</evidence>
<dbReference type="Proteomes" id="UP000027222">
    <property type="component" value="Unassembled WGS sequence"/>
</dbReference>
<protein>
    <submittedName>
        <fullName evidence="1">Uncharacterized protein</fullName>
    </submittedName>
</protein>
<proteinExistence type="predicted"/>
<dbReference type="EMBL" id="KL142416">
    <property type="protein sequence ID" value="KDR67237.1"/>
    <property type="molecule type" value="Genomic_DNA"/>
</dbReference>
<name>A0A067SB99_GALM3</name>
<keyword evidence="2" id="KW-1185">Reference proteome</keyword>
<reference evidence="2" key="1">
    <citation type="journal article" date="2014" name="Proc. Natl. Acad. Sci. U.S.A.">
        <title>Extensive sampling of basidiomycete genomes demonstrates inadequacy of the white-rot/brown-rot paradigm for wood decay fungi.</title>
        <authorList>
            <person name="Riley R."/>
            <person name="Salamov A.A."/>
            <person name="Brown D.W."/>
            <person name="Nagy L.G."/>
            <person name="Floudas D."/>
            <person name="Held B.W."/>
            <person name="Levasseur A."/>
            <person name="Lombard V."/>
            <person name="Morin E."/>
            <person name="Otillar R."/>
            <person name="Lindquist E.A."/>
            <person name="Sun H."/>
            <person name="LaButti K.M."/>
            <person name="Schmutz J."/>
            <person name="Jabbour D."/>
            <person name="Luo H."/>
            <person name="Baker S.E."/>
            <person name="Pisabarro A.G."/>
            <person name="Walton J.D."/>
            <person name="Blanchette R.A."/>
            <person name="Henrissat B."/>
            <person name="Martin F."/>
            <person name="Cullen D."/>
            <person name="Hibbett D.S."/>
            <person name="Grigoriev I.V."/>
        </authorList>
    </citation>
    <scope>NUCLEOTIDE SEQUENCE [LARGE SCALE GENOMIC DNA]</scope>
    <source>
        <strain evidence="2">CBS 339.88</strain>
    </source>
</reference>
<sequence>MYALEFRCLNVAIDDDDDGSLPLSMQLCSLPLSTPLAVSGNDSLPHLLHRRWLPLPPSSPTRLDLTRAIASTTVAASLHSPPEVDDTTIAVVVSTAAAANSPQRLATVGATASSSNESTLPSHILQILAERVAPALMLTVYPAFTTGDHFWSYAIYLFITDAVFVYIFFSCPSSPSDLSLHFLFSLTSSQSLFVKANYAIPGTSAQNLLESMWLRASSCELELLPTLVGFFPRHASFRFMIVISNSPLLLAYLSRFSSVYLAKPPIPKPLDPDRRRHDQEDHVKP</sequence>
<dbReference type="HOGENOM" id="CLU_976743_0_0_1"/>
<accession>A0A067SB99</accession>